<keyword evidence="2" id="KW-1133">Transmembrane helix</keyword>
<feature type="region of interest" description="Disordered" evidence="1">
    <location>
        <begin position="1"/>
        <end position="162"/>
    </location>
</feature>
<dbReference type="AlphaFoldDB" id="A0A5J5ENG0"/>
<evidence type="ECO:0000256" key="1">
    <source>
        <dbReference type="SAM" id="MobiDB-lite"/>
    </source>
</evidence>
<feature type="compositionally biased region" description="Basic and acidic residues" evidence="1">
    <location>
        <begin position="81"/>
        <end position="90"/>
    </location>
</feature>
<feature type="region of interest" description="Disordered" evidence="1">
    <location>
        <begin position="428"/>
        <end position="487"/>
    </location>
</feature>
<accession>A0A5J5ENG0</accession>
<feature type="compositionally biased region" description="Polar residues" evidence="1">
    <location>
        <begin position="458"/>
        <end position="474"/>
    </location>
</feature>
<comment type="caution">
    <text evidence="3">The sequence shown here is derived from an EMBL/GenBank/DDBJ whole genome shotgun (WGS) entry which is preliminary data.</text>
</comment>
<dbReference type="OrthoDB" id="5369448at2759"/>
<keyword evidence="4" id="KW-1185">Reference proteome</keyword>
<evidence type="ECO:0000256" key="2">
    <source>
        <dbReference type="SAM" id="Phobius"/>
    </source>
</evidence>
<sequence length="487" mass="52221">MATTTRRESAIAGSGAHSPPSPPTSPSSYSPAVSPAPARTATVEDAPSEDYDPTRRLPSLTLSQFEAIRHEDDAVAEEDEFAYRHTHDTPIDDPSESQWESEAGVAAPKPALRKSATPSVGKLNSRSARKQSVSSARQQLQPQNRFSSRASSASYNDTSAAVGDGKKAPLVLLHITLLFLPGAEGAILRKITPTMLERGLLVEHPRGDYQLLEELIIDALGLDEPPATAGSEEDEDSEDEWEKSLGVRRVKAKNKWELRVYAANGLMTPGAWKRVWSEMERVDVEVGPKNWRARKVAGAGKWTKIFAEGKGRKDVGKFVSPRIGGSHGARAIKFWFTLGAVVVMLLTAFAGLYHQYGDNIFAATDLQLQDTNFTEAAELVLPDDAPAAAADIDAVEIEATPLPICGEDSAEPLATDSDDDTTIITSSSFASSSLDNDESKPESPSCVPAQPADAESEQAATTEFSEGAAETTSAEGWWGWKKGASSA</sequence>
<feature type="region of interest" description="Disordered" evidence="1">
    <location>
        <begin position="223"/>
        <end position="243"/>
    </location>
</feature>
<proteinExistence type="predicted"/>
<feature type="compositionally biased region" description="Polar residues" evidence="1">
    <location>
        <begin position="116"/>
        <end position="159"/>
    </location>
</feature>
<evidence type="ECO:0000313" key="3">
    <source>
        <dbReference type="EMBL" id="KAA8897507.1"/>
    </source>
</evidence>
<dbReference type="EMBL" id="VXIS01000197">
    <property type="protein sequence ID" value="KAA8897507.1"/>
    <property type="molecule type" value="Genomic_DNA"/>
</dbReference>
<dbReference type="InParanoid" id="A0A5J5ENG0"/>
<keyword evidence="2" id="KW-0472">Membrane</keyword>
<feature type="compositionally biased region" description="Low complexity" evidence="1">
    <location>
        <begin position="26"/>
        <end position="38"/>
    </location>
</feature>
<keyword evidence="2" id="KW-0812">Transmembrane</keyword>
<protein>
    <submittedName>
        <fullName evidence="3">Uncharacterized protein</fullName>
    </submittedName>
</protein>
<feature type="transmembrane region" description="Helical" evidence="2">
    <location>
        <begin position="334"/>
        <end position="353"/>
    </location>
</feature>
<feature type="compositionally biased region" description="Acidic residues" evidence="1">
    <location>
        <begin position="231"/>
        <end position="241"/>
    </location>
</feature>
<gene>
    <name evidence="3" type="ORF">FN846DRAFT_231733</name>
</gene>
<name>A0A5J5ENG0_9PEZI</name>
<organism evidence="3 4">
    <name type="scientific">Sphaerosporella brunnea</name>
    <dbReference type="NCBI Taxonomy" id="1250544"/>
    <lineage>
        <taxon>Eukaryota</taxon>
        <taxon>Fungi</taxon>
        <taxon>Dikarya</taxon>
        <taxon>Ascomycota</taxon>
        <taxon>Pezizomycotina</taxon>
        <taxon>Pezizomycetes</taxon>
        <taxon>Pezizales</taxon>
        <taxon>Pyronemataceae</taxon>
        <taxon>Sphaerosporella</taxon>
    </lineage>
</organism>
<reference evidence="3 4" key="1">
    <citation type="submission" date="2019-09" db="EMBL/GenBank/DDBJ databases">
        <title>Draft genome of the ectomycorrhizal ascomycete Sphaerosporella brunnea.</title>
        <authorList>
            <consortium name="DOE Joint Genome Institute"/>
            <person name="Benucci G.M."/>
            <person name="Marozzi G."/>
            <person name="Antonielli L."/>
            <person name="Sanchez S."/>
            <person name="Marco P."/>
            <person name="Wang X."/>
            <person name="Falini L.B."/>
            <person name="Barry K."/>
            <person name="Haridas S."/>
            <person name="Lipzen A."/>
            <person name="Labutti K."/>
            <person name="Grigoriev I.V."/>
            <person name="Murat C."/>
            <person name="Martin F."/>
            <person name="Albertini E."/>
            <person name="Donnini D."/>
            <person name="Bonito G."/>
        </authorList>
    </citation>
    <scope>NUCLEOTIDE SEQUENCE [LARGE SCALE GENOMIC DNA]</scope>
    <source>
        <strain evidence="3 4">Sb_GMNB300</strain>
    </source>
</reference>
<dbReference type="Proteomes" id="UP000326924">
    <property type="component" value="Unassembled WGS sequence"/>
</dbReference>
<evidence type="ECO:0000313" key="4">
    <source>
        <dbReference type="Proteomes" id="UP000326924"/>
    </source>
</evidence>